<comment type="similarity">
    <text evidence="2 9">Belongs to the membrane fusion protein (MFP) (TC 8.A.1) family.</text>
</comment>
<dbReference type="InterPro" id="IPR050739">
    <property type="entry name" value="MFP"/>
</dbReference>
<accession>A0ABS2HD32</accession>
<dbReference type="PANTHER" id="PTHR30386">
    <property type="entry name" value="MEMBRANE FUSION SUBUNIT OF EMRAB-TOLC MULTIDRUG EFFLUX PUMP"/>
    <property type="match status" value="1"/>
</dbReference>
<evidence type="ECO:0000256" key="2">
    <source>
        <dbReference type="ARBA" id="ARBA00009477"/>
    </source>
</evidence>
<feature type="domain" description="AprE-like beta-barrel" evidence="12">
    <location>
        <begin position="353"/>
        <end position="441"/>
    </location>
</feature>
<dbReference type="Pfam" id="PF25994">
    <property type="entry name" value="HH_AprE"/>
    <property type="match status" value="1"/>
</dbReference>
<evidence type="ECO:0000256" key="5">
    <source>
        <dbReference type="ARBA" id="ARBA00022519"/>
    </source>
</evidence>
<dbReference type="SUPFAM" id="SSF56954">
    <property type="entry name" value="Outer membrane efflux proteins (OEP)"/>
    <property type="match status" value="1"/>
</dbReference>
<sequence length="463" mass="51658">MDKKDLKRLSADELDFVDDKTAAILLNTPSHARILLWILVLFFGCAIAWAHWAEIDKVTVGSGKVIPSSQLQVVQNLEGGVVKEILVREGAQVVEGQQLLLIDDTRFRSDFREREQQVLNLTASVLQLSASVSSVQISEDVNLGNWKESVIIDLNKLAFPPSFEQENPQLASRQKVEYRQDLLNLRNQISRLDQQVAQKQQDLVEINARIRSLEEGYQFAQAELELTQPLADEGIVPKVELLKLQRQVNDTKRELTSSQLTVPVLESASREAVFARIEAAQNFRSEQQEKLNNVQDELSSLTESTIGLQDKVNRTTVISPVTGTIKKLYVNTVGGVVQPGMDIVEIVPTEDTLLVEANILPKDIAFLRPGLPAIVKFSAYDFTRYGGLQGQLEHISADTIQDEEGNSYYLVRIRTDKTEFGQQGELPIIPGMTATVDIITGKRTLLDYLLKPIISTGSNALKE</sequence>
<keyword evidence="10" id="KW-0175">Coiled coil</keyword>
<keyword evidence="6 9" id="KW-0812">Transmembrane</keyword>
<evidence type="ECO:0000313" key="14">
    <source>
        <dbReference type="Proteomes" id="UP000809621"/>
    </source>
</evidence>
<keyword evidence="3 9" id="KW-0813">Transport</keyword>
<feature type="domain" description="AprE-like long alpha-helical hairpin" evidence="11">
    <location>
        <begin position="155"/>
        <end position="310"/>
    </location>
</feature>
<organism evidence="13 14">
    <name type="scientific">Vibrio ulleungensis</name>
    <dbReference type="NCBI Taxonomy" id="2807619"/>
    <lineage>
        <taxon>Bacteria</taxon>
        <taxon>Pseudomonadati</taxon>
        <taxon>Pseudomonadota</taxon>
        <taxon>Gammaproteobacteria</taxon>
        <taxon>Vibrionales</taxon>
        <taxon>Vibrionaceae</taxon>
        <taxon>Vibrio</taxon>
    </lineage>
</organism>
<dbReference type="InterPro" id="IPR058982">
    <property type="entry name" value="Beta-barrel_AprE"/>
</dbReference>
<dbReference type="InterPro" id="IPR010129">
    <property type="entry name" value="T1SS_HlyD"/>
</dbReference>
<dbReference type="Proteomes" id="UP000809621">
    <property type="component" value="Unassembled WGS sequence"/>
</dbReference>
<evidence type="ECO:0000259" key="11">
    <source>
        <dbReference type="Pfam" id="PF25994"/>
    </source>
</evidence>
<dbReference type="EMBL" id="JAFEUM010000001">
    <property type="protein sequence ID" value="MBM7034944.1"/>
    <property type="molecule type" value="Genomic_DNA"/>
</dbReference>
<dbReference type="PROSITE" id="PS00543">
    <property type="entry name" value="HLYD_FAMILY"/>
    <property type="match status" value="1"/>
</dbReference>
<feature type="coiled-coil region" evidence="10">
    <location>
        <begin position="175"/>
        <end position="223"/>
    </location>
</feature>
<dbReference type="NCBIfam" id="TIGR01843">
    <property type="entry name" value="type_I_hlyD"/>
    <property type="match status" value="1"/>
</dbReference>
<evidence type="ECO:0000256" key="9">
    <source>
        <dbReference type="RuleBase" id="RU365093"/>
    </source>
</evidence>
<proteinExistence type="inferred from homology"/>
<evidence type="ECO:0000256" key="1">
    <source>
        <dbReference type="ARBA" id="ARBA00004377"/>
    </source>
</evidence>
<name>A0ABS2HD32_9VIBR</name>
<feature type="coiled-coil region" evidence="10">
    <location>
        <begin position="277"/>
        <end position="304"/>
    </location>
</feature>
<keyword evidence="7 9" id="KW-1133">Transmembrane helix</keyword>
<dbReference type="InterPro" id="IPR058781">
    <property type="entry name" value="HH_AprE-like"/>
</dbReference>
<feature type="transmembrane region" description="Helical" evidence="9">
    <location>
        <begin position="34"/>
        <end position="52"/>
    </location>
</feature>
<dbReference type="Gene3D" id="2.40.30.170">
    <property type="match status" value="1"/>
</dbReference>
<comment type="caution">
    <text evidence="13">The sequence shown here is derived from an EMBL/GenBank/DDBJ whole genome shotgun (WGS) entry which is preliminary data.</text>
</comment>
<reference evidence="13 14" key="1">
    <citation type="submission" date="2021-02" db="EMBL/GenBank/DDBJ databases">
        <authorList>
            <person name="Park J.-S."/>
        </authorList>
    </citation>
    <scope>NUCLEOTIDE SEQUENCE [LARGE SCALE GENOMIC DNA]</scope>
    <source>
        <strain evidence="13 14">188UL20-2</strain>
    </source>
</reference>
<evidence type="ECO:0000259" key="12">
    <source>
        <dbReference type="Pfam" id="PF26002"/>
    </source>
</evidence>
<dbReference type="InterPro" id="IPR006144">
    <property type="entry name" value="Secretion_HlyD_CS"/>
</dbReference>
<dbReference type="RefSeq" id="WP_205156595.1">
    <property type="nucleotide sequence ID" value="NZ_JAFEUM010000001.1"/>
</dbReference>
<evidence type="ECO:0000256" key="3">
    <source>
        <dbReference type="ARBA" id="ARBA00022448"/>
    </source>
</evidence>
<keyword evidence="5 9" id="KW-0997">Cell inner membrane</keyword>
<evidence type="ECO:0000256" key="7">
    <source>
        <dbReference type="ARBA" id="ARBA00022989"/>
    </source>
</evidence>
<evidence type="ECO:0000256" key="4">
    <source>
        <dbReference type="ARBA" id="ARBA00022475"/>
    </source>
</evidence>
<dbReference type="PRINTS" id="PR01490">
    <property type="entry name" value="RTXTOXIND"/>
</dbReference>
<keyword evidence="8 9" id="KW-0472">Membrane</keyword>
<dbReference type="Pfam" id="PF26002">
    <property type="entry name" value="Beta-barrel_AprE"/>
    <property type="match status" value="1"/>
</dbReference>
<comment type="subcellular location">
    <subcellularLocation>
        <location evidence="1 9">Cell inner membrane</location>
        <topology evidence="1 9">Single-pass membrane protein</topology>
    </subcellularLocation>
</comment>
<dbReference type="PANTHER" id="PTHR30386:SF26">
    <property type="entry name" value="TRANSPORT PROTEIN COMB"/>
    <property type="match status" value="1"/>
</dbReference>
<keyword evidence="4 9" id="KW-1003">Cell membrane</keyword>
<evidence type="ECO:0000256" key="10">
    <source>
        <dbReference type="SAM" id="Coils"/>
    </source>
</evidence>
<keyword evidence="14" id="KW-1185">Reference proteome</keyword>
<gene>
    <name evidence="13" type="ORF">JQC93_00885</name>
</gene>
<evidence type="ECO:0000256" key="8">
    <source>
        <dbReference type="ARBA" id="ARBA00023136"/>
    </source>
</evidence>
<protein>
    <recommendedName>
        <fullName evidence="9">Membrane fusion protein (MFP) family protein</fullName>
    </recommendedName>
</protein>
<evidence type="ECO:0000313" key="13">
    <source>
        <dbReference type="EMBL" id="MBM7034944.1"/>
    </source>
</evidence>
<evidence type="ECO:0000256" key="6">
    <source>
        <dbReference type="ARBA" id="ARBA00022692"/>
    </source>
</evidence>
<dbReference type="Gene3D" id="1.20.1600.10">
    <property type="entry name" value="Outer membrane efflux proteins (OEP)"/>
    <property type="match status" value="1"/>
</dbReference>